<feature type="region of interest" description="Disordered" evidence="3">
    <location>
        <begin position="58"/>
        <end position="79"/>
    </location>
</feature>
<sequence length="613" mass="67687">MAQVSPPPLASPHFRRRVHLHPHRLPCQPLQPCPPQILPTQPPRRRLAEVHLIPHKEAVSPPQPVGHHLHAGPNEAEPGTVEEHKELVKRAGVVVAVQQLVDEAAVADAELEEHDVAVRLADDLQTDEGALAGVGANTVAAASGCFANPSFDNDVGVGDGRGDAVGTGKGHLGQGPVVVHQERRIEKKMSARCGPLLVNNDRTLAEVTFADAHRISTTVTHSAVIVADWINETIQGCSGGGPCQRHLVGLEVACQPNGNIVLLQLCVGSRCLIYQLLHRDRGTNPPRELFAFLDDARFFFVGAGVEVVAYGLQREHGFSVRNTADLGDTAAIRLGREDLRQAGLERLAREVMRVEMDTPAEVRWSEWWRRDLSQEQIACACAEAFEEEKMSATSQPKEKKMSATSEPFLMDDDRTLTEVTFARAHRITTTVTHSDVVVERWIGETAGGCSYGVRSNPSHRPFVGLEVVCQPNGNIVLLQLCVSNRCLIYQLLHRDHDTCPLYELFVFLNSTRFCFVGAGVEVVAYGLRRGHGFFVRNKVDLGEAAARRLGREDLRRAGLERLAREVMRVEMDTPAEVRRSEWWRRDLSHEQIACACAHAFASFELGRILVKQS</sequence>
<dbReference type="PANTHER" id="PTHR13620:SF80">
    <property type="entry name" value="3'-5' EXONUCLEASE DOMAIN-CONTAINING PROTEIN"/>
    <property type="match status" value="1"/>
</dbReference>
<gene>
    <name evidence="4" type="ORF">ACMD2_25531</name>
</gene>
<dbReference type="SUPFAM" id="SSF53098">
    <property type="entry name" value="Ribonuclease H-like"/>
    <property type="match status" value="2"/>
</dbReference>
<evidence type="ECO:0000256" key="1">
    <source>
        <dbReference type="ARBA" id="ARBA00022722"/>
    </source>
</evidence>
<dbReference type="InterPro" id="IPR012337">
    <property type="entry name" value="RNaseH-like_sf"/>
</dbReference>
<dbReference type="Gene3D" id="3.30.420.10">
    <property type="entry name" value="Ribonuclease H-like superfamily/Ribonuclease H"/>
    <property type="match status" value="2"/>
</dbReference>
<protein>
    <recommendedName>
        <fullName evidence="6">Werner Syndrome-like exonuclease</fullName>
    </recommendedName>
</protein>
<dbReference type="AlphaFoldDB" id="A0A199VVV2"/>
<dbReference type="GO" id="GO:0005634">
    <property type="term" value="C:nucleus"/>
    <property type="evidence" value="ECO:0007669"/>
    <property type="project" value="TreeGrafter"/>
</dbReference>
<dbReference type="GO" id="GO:0005737">
    <property type="term" value="C:cytoplasm"/>
    <property type="evidence" value="ECO:0007669"/>
    <property type="project" value="TreeGrafter"/>
</dbReference>
<dbReference type="GO" id="GO:0008408">
    <property type="term" value="F:3'-5' exonuclease activity"/>
    <property type="evidence" value="ECO:0007669"/>
    <property type="project" value="TreeGrafter"/>
</dbReference>
<keyword evidence="1" id="KW-0540">Nuclease</keyword>
<keyword evidence="2" id="KW-0378">Hydrolase</keyword>
<dbReference type="PANTHER" id="PTHR13620">
    <property type="entry name" value="3-5 EXONUCLEASE"/>
    <property type="match status" value="1"/>
</dbReference>
<evidence type="ECO:0000256" key="3">
    <source>
        <dbReference type="SAM" id="MobiDB-lite"/>
    </source>
</evidence>
<organism evidence="4 5">
    <name type="scientific">Ananas comosus</name>
    <name type="common">Pineapple</name>
    <name type="synonym">Ananas ananas</name>
    <dbReference type="NCBI Taxonomy" id="4615"/>
    <lineage>
        <taxon>Eukaryota</taxon>
        <taxon>Viridiplantae</taxon>
        <taxon>Streptophyta</taxon>
        <taxon>Embryophyta</taxon>
        <taxon>Tracheophyta</taxon>
        <taxon>Spermatophyta</taxon>
        <taxon>Magnoliopsida</taxon>
        <taxon>Liliopsida</taxon>
        <taxon>Poales</taxon>
        <taxon>Bromeliaceae</taxon>
        <taxon>Bromelioideae</taxon>
        <taxon>Ananas</taxon>
    </lineage>
</organism>
<dbReference type="Proteomes" id="UP000092600">
    <property type="component" value="Unassembled WGS sequence"/>
</dbReference>
<dbReference type="GO" id="GO:0003676">
    <property type="term" value="F:nucleic acid binding"/>
    <property type="evidence" value="ECO:0007669"/>
    <property type="project" value="InterPro"/>
</dbReference>
<dbReference type="EMBL" id="LSRQ01000781">
    <property type="protein sequence ID" value="OAY80825.1"/>
    <property type="molecule type" value="Genomic_DNA"/>
</dbReference>
<proteinExistence type="predicted"/>
<name>A0A199VVV2_ANACO</name>
<reference evidence="4 5" key="1">
    <citation type="journal article" date="2016" name="DNA Res.">
        <title>The draft genome of MD-2 pineapple using hybrid error correction of long reads.</title>
        <authorList>
            <person name="Redwan R.M."/>
            <person name="Saidin A."/>
            <person name="Kumar S.V."/>
        </authorList>
    </citation>
    <scope>NUCLEOTIDE SEQUENCE [LARGE SCALE GENOMIC DNA]</scope>
    <source>
        <strain evidence="5">cv. MD2</strain>
        <tissue evidence="4">Leaf</tissue>
    </source>
</reference>
<dbReference type="InterPro" id="IPR051132">
    <property type="entry name" value="3-5_Exonuclease_domain"/>
</dbReference>
<comment type="caution">
    <text evidence="4">The sequence shown here is derived from an EMBL/GenBank/DDBJ whole genome shotgun (WGS) entry which is preliminary data.</text>
</comment>
<evidence type="ECO:0000313" key="4">
    <source>
        <dbReference type="EMBL" id="OAY80825.1"/>
    </source>
</evidence>
<evidence type="ECO:0008006" key="6">
    <source>
        <dbReference type="Google" id="ProtNLM"/>
    </source>
</evidence>
<dbReference type="CDD" id="cd06141">
    <property type="entry name" value="WRN_exo"/>
    <property type="match status" value="1"/>
</dbReference>
<accession>A0A199VVV2</accession>
<dbReference type="InterPro" id="IPR036397">
    <property type="entry name" value="RNaseH_sf"/>
</dbReference>
<dbReference type="STRING" id="4615.A0A199VVV2"/>
<evidence type="ECO:0000313" key="5">
    <source>
        <dbReference type="Proteomes" id="UP000092600"/>
    </source>
</evidence>
<evidence type="ECO:0000256" key="2">
    <source>
        <dbReference type="ARBA" id="ARBA00022801"/>
    </source>
</evidence>